<protein>
    <submittedName>
        <fullName evidence="1">Uncharacterized protein</fullName>
    </submittedName>
</protein>
<gene>
    <name evidence="1" type="ORF">SAMN05421761_11552</name>
</gene>
<sequence length="183" mass="21096">MSTLDLGIGSQIRHPKFGKGVVVEADASYYKIYFNFTAEVKTIARDYPNFDLVEKKEAEYQPISILDIEKAVENVIKRNQPKPEVPKVELAQKWIKGMITLTPFNPELNNKEIPIETFFHKIVMVRERLRVLEQNINNHSKLDDEDRIHLQQYITRAYGSLTTFNVLFADKADHFKGAGGKDD</sequence>
<evidence type="ECO:0000313" key="2">
    <source>
        <dbReference type="Proteomes" id="UP000186026"/>
    </source>
</evidence>
<dbReference type="Proteomes" id="UP000186026">
    <property type="component" value="Unassembled WGS sequence"/>
</dbReference>
<dbReference type="OrthoDB" id="1117601at2"/>
<dbReference type="EMBL" id="FTOP01000015">
    <property type="protein sequence ID" value="SIT08165.1"/>
    <property type="molecule type" value="Genomic_DNA"/>
</dbReference>
<organism evidence="1 2">
    <name type="scientific">Belliella pelovolcani</name>
    <dbReference type="NCBI Taxonomy" id="529505"/>
    <lineage>
        <taxon>Bacteria</taxon>
        <taxon>Pseudomonadati</taxon>
        <taxon>Bacteroidota</taxon>
        <taxon>Cytophagia</taxon>
        <taxon>Cytophagales</taxon>
        <taxon>Cyclobacteriaceae</taxon>
        <taxon>Belliella</taxon>
    </lineage>
</organism>
<proteinExistence type="predicted"/>
<dbReference type="STRING" id="529505.SAMN05421761_11552"/>
<accession>A0A1N7PC06</accession>
<dbReference type="AlphaFoldDB" id="A0A1N7PC06"/>
<reference evidence="2" key="1">
    <citation type="submission" date="2017-01" db="EMBL/GenBank/DDBJ databases">
        <authorList>
            <person name="Varghese N."/>
            <person name="Submissions S."/>
        </authorList>
    </citation>
    <scope>NUCLEOTIDE SEQUENCE [LARGE SCALE GENOMIC DNA]</scope>
    <source>
        <strain evidence="2">DSM 46698</strain>
    </source>
</reference>
<dbReference type="RefSeq" id="WP_076502560.1">
    <property type="nucleotide sequence ID" value="NZ_FTOP01000015.1"/>
</dbReference>
<keyword evidence="2" id="KW-1185">Reference proteome</keyword>
<name>A0A1N7PC06_9BACT</name>
<evidence type="ECO:0000313" key="1">
    <source>
        <dbReference type="EMBL" id="SIT08165.1"/>
    </source>
</evidence>